<evidence type="ECO:0000256" key="2">
    <source>
        <dbReference type="ARBA" id="ARBA00006679"/>
    </source>
</evidence>
<keyword evidence="6 7" id="KW-0472">Membrane</keyword>
<dbReference type="PANTHER" id="PTHR33452:SF1">
    <property type="entry name" value="INNER MEMBRANE PROTEIN YPHA-RELATED"/>
    <property type="match status" value="1"/>
</dbReference>
<keyword evidence="9" id="KW-1185">Reference proteome</keyword>
<keyword evidence="3" id="KW-1003">Cell membrane</keyword>
<dbReference type="PANTHER" id="PTHR33452">
    <property type="entry name" value="OXIDOREDUCTASE CATD-RELATED"/>
    <property type="match status" value="1"/>
</dbReference>
<feature type="transmembrane region" description="Helical" evidence="7">
    <location>
        <begin position="77"/>
        <end position="98"/>
    </location>
</feature>
<evidence type="ECO:0000256" key="4">
    <source>
        <dbReference type="ARBA" id="ARBA00022692"/>
    </source>
</evidence>
<name>A0ABP8PVR2_9GAMM</name>
<proteinExistence type="inferred from homology"/>
<dbReference type="InterPro" id="IPR051907">
    <property type="entry name" value="DoxX-like_oxidoreductase"/>
</dbReference>
<evidence type="ECO:0000256" key="3">
    <source>
        <dbReference type="ARBA" id="ARBA00022475"/>
    </source>
</evidence>
<evidence type="ECO:0000256" key="6">
    <source>
        <dbReference type="ARBA" id="ARBA00023136"/>
    </source>
</evidence>
<gene>
    <name evidence="8" type="ORF">GCM10023095_04750</name>
</gene>
<feature type="transmembrane region" description="Helical" evidence="7">
    <location>
        <begin position="50"/>
        <end position="70"/>
    </location>
</feature>
<comment type="caution">
    <text evidence="8">The sequence shown here is derived from an EMBL/GenBank/DDBJ whole genome shotgun (WGS) entry which is preliminary data.</text>
</comment>
<protein>
    <submittedName>
        <fullName evidence="8">DoxX family protein</fullName>
    </submittedName>
</protein>
<dbReference type="Proteomes" id="UP001501321">
    <property type="component" value="Unassembled WGS sequence"/>
</dbReference>
<keyword evidence="5 7" id="KW-1133">Transmembrane helix</keyword>
<accession>A0ABP8PVR2</accession>
<evidence type="ECO:0000256" key="7">
    <source>
        <dbReference type="SAM" id="Phobius"/>
    </source>
</evidence>
<feature type="transmembrane region" description="Helical" evidence="7">
    <location>
        <begin position="110"/>
        <end position="134"/>
    </location>
</feature>
<dbReference type="EMBL" id="BAABFC010000001">
    <property type="protein sequence ID" value="GAA4493874.1"/>
    <property type="molecule type" value="Genomic_DNA"/>
</dbReference>
<organism evidence="8 9">
    <name type="scientific">Pseudaeromonas paramecii</name>
    <dbReference type="NCBI Taxonomy" id="2138166"/>
    <lineage>
        <taxon>Bacteria</taxon>
        <taxon>Pseudomonadati</taxon>
        <taxon>Pseudomonadota</taxon>
        <taxon>Gammaproteobacteria</taxon>
        <taxon>Aeromonadales</taxon>
        <taxon>Aeromonadaceae</taxon>
        <taxon>Pseudaeromonas</taxon>
    </lineage>
</organism>
<comment type="subcellular location">
    <subcellularLocation>
        <location evidence="1">Cell membrane</location>
        <topology evidence="1">Multi-pass membrane protein</topology>
    </subcellularLocation>
</comment>
<evidence type="ECO:0000256" key="5">
    <source>
        <dbReference type="ARBA" id="ARBA00022989"/>
    </source>
</evidence>
<evidence type="ECO:0000256" key="1">
    <source>
        <dbReference type="ARBA" id="ARBA00004651"/>
    </source>
</evidence>
<sequence>MPNAQSNTFHQLLMVAGRLLLASLFLPAGISKLTGFAGTVGYIASAGLPFPTLGALIAIVVEIGAGLAVILGFQTRIAALILALFTLVASFFFHPYWAVPADQQYVTQLLFFKNIAVVGGLLTLTAWGAGAWSLDARRKG</sequence>
<evidence type="ECO:0000313" key="9">
    <source>
        <dbReference type="Proteomes" id="UP001501321"/>
    </source>
</evidence>
<evidence type="ECO:0000313" key="8">
    <source>
        <dbReference type="EMBL" id="GAA4493874.1"/>
    </source>
</evidence>
<reference evidence="9" key="1">
    <citation type="journal article" date="2019" name="Int. J. Syst. Evol. Microbiol.">
        <title>The Global Catalogue of Microorganisms (GCM) 10K type strain sequencing project: providing services to taxonomists for standard genome sequencing and annotation.</title>
        <authorList>
            <consortium name="The Broad Institute Genomics Platform"/>
            <consortium name="The Broad Institute Genome Sequencing Center for Infectious Disease"/>
            <person name="Wu L."/>
            <person name="Ma J."/>
        </authorList>
    </citation>
    <scope>NUCLEOTIDE SEQUENCE [LARGE SCALE GENOMIC DNA]</scope>
    <source>
        <strain evidence="9">JCM 32226</strain>
    </source>
</reference>
<keyword evidence="4 7" id="KW-0812">Transmembrane</keyword>
<comment type="similarity">
    <text evidence="2">Belongs to the DoxX family.</text>
</comment>
<dbReference type="RefSeq" id="WP_345009673.1">
    <property type="nucleotide sequence ID" value="NZ_BAABFC010000001.1"/>
</dbReference>
<dbReference type="Pfam" id="PF07681">
    <property type="entry name" value="DoxX"/>
    <property type="match status" value="1"/>
</dbReference>
<dbReference type="InterPro" id="IPR032808">
    <property type="entry name" value="DoxX"/>
</dbReference>